<comment type="caution">
    <text evidence="1">The sequence shown here is derived from an EMBL/GenBank/DDBJ whole genome shotgun (WGS) entry which is preliminary data.</text>
</comment>
<dbReference type="Proteomes" id="UP000499080">
    <property type="component" value="Unassembled WGS sequence"/>
</dbReference>
<keyword evidence="2" id="KW-1185">Reference proteome</keyword>
<dbReference type="AlphaFoldDB" id="A0A4Y2KHN9"/>
<evidence type="ECO:0000313" key="2">
    <source>
        <dbReference type="Proteomes" id="UP000499080"/>
    </source>
</evidence>
<evidence type="ECO:0000313" key="1">
    <source>
        <dbReference type="EMBL" id="GBN01858.1"/>
    </source>
</evidence>
<protein>
    <submittedName>
        <fullName evidence="1">Uncharacterized protein</fullName>
    </submittedName>
</protein>
<dbReference type="EMBL" id="BGPR01004652">
    <property type="protein sequence ID" value="GBN01858.1"/>
    <property type="molecule type" value="Genomic_DNA"/>
</dbReference>
<proteinExistence type="predicted"/>
<gene>
    <name evidence="1" type="ORF">AVEN_264153_1</name>
</gene>
<reference evidence="1 2" key="1">
    <citation type="journal article" date="2019" name="Sci. Rep.">
        <title>Orb-weaving spider Araneus ventricosus genome elucidates the spidroin gene catalogue.</title>
        <authorList>
            <person name="Kono N."/>
            <person name="Nakamura H."/>
            <person name="Ohtoshi R."/>
            <person name="Moran D.A.P."/>
            <person name="Shinohara A."/>
            <person name="Yoshida Y."/>
            <person name="Fujiwara M."/>
            <person name="Mori M."/>
            <person name="Tomita M."/>
            <person name="Arakawa K."/>
        </authorList>
    </citation>
    <scope>NUCLEOTIDE SEQUENCE [LARGE SCALE GENOMIC DNA]</scope>
</reference>
<organism evidence="1 2">
    <name type="scientific">Araneus ventricosus</name>
    <name type="common">Orbweaver spider</name>
    <name type="synonym">Epeira ventricosa</name>
    <dbReference type="NCBI Taxonomy" id="182803"/>
    <lineage>
        <taxon>Eukaryota</taxon>
        <taxon>Metazoa</taxon>
        <taxon>Ecdysozoa</taxon>
        <taxon>Arthropoda</taxon>
        <taxon>Chelicerata</taxon>
        <taxon>Arachnida</taxon>
        <taxon>Araneae</taxon>
        <taxon>Araneomorphae</taxon>
        <taxon>Entelegynae</taxon>
        <taxon>Araneoidea</taxon>
        <taxon>Araneidae</taxon>
        <taxon>Araneus</taxon>
    </lineage>
</organism>
<sequence length="109" mass="11359">MCRCYFCNDYTAALLMPGCEISVKSVLRRLCVGHIPCGPGGRVLLCGISLLLVRVAGEAVGGGSSHCDRGEPGVNVFLLSMEPHQTNRAGSSSVPVCKCLAPGDLVHSS</sequence>
<name>A0A4Y2KHN9_ARAVE</name>
<accession>A0A4Y2KHN9</accession>